<dbReference type="PANTHER" id="PTHR10529">
    <property type="entry name" value="AP COMPLEX SUBUNIT MU"/>
    <property type="match status" value="1"/>
</dbReference>
<dbReference type="InterPro" id="IPR028565">
    <property type="entry name" value="MHD"/>
</dbReference>
<feature type="compositionally biased region" description="Polar residues" evidence="10">
    <location>
        <begin position="103"/>
        <end position="125"/>
    </location>
</feature>
<comment type="subcellular location">
    <subcellularLocation>
        <location evidence="1">Cell membrane</location>
    </subcellularLocation>
    <subcellularLocation>
        <location evidence="2">Membrane</location>
        <location evidence="2">Coated pit</location>
        <topology evidence="2">Peripheral membrane protein</topology>
        <orientation evidence="2">Cytoplasmic side</orientation>
    </subcellularLocation>
</comment>
<feature type="domain" description="MHD" evidence="11">
    <location>
        <begin position="613"/>
        <end position="874"/>
    </location>
</feature>
<dbReference type="Pfam" id="PF12539">
    <property type="entry name" value="Csm1"/>
    <property type="match status" value="1"/>
</dbReference>
<organism evidence="12 13">
    <name type="scientific">Smittium angustum</name>
    <dbReference type="NCBI Taxonomy" id="133377"/>
    <lineage>
        <taxon>Eukaryota</taxon>
        <taxon>Fungi</taxon>
        <taxon>Fungi incertae sedis</taxon>
        <taxon>Zoopagomycota</taxon>
        <taxon>Kickxellomycotina</taxon>
        <taxon>Harpellomycetes</taxon>
        <taxon>Harpellales</taxon>
        <taxon>Legeriomycetaceae</taxon>
        <taxon>Smittium</taxon>
    </lineage>
</organism>
<accession>A0A2U1J1B5</accession>
<dbReference type="EMBL" id="MBFU01000503">
    <property type="protein sequence ID" value="PVZ98849.1"/>
    <property type="molecule type" value="Genomic_DNA"/>
</dbReference>
<dbReference type="CDD" id="cd23787">
    <property type="entry name" value="RWD_CSM1"/>
    <property type="match status" value="1"/>
</dbReference>
<dbReference type="InterPro" id="IPR001392">
    <property type="entry name" value="Clathrin_mu"/>
</dbReference>
<dbReference type="Pfam" id="PF00928">
    <property type="entry name" value="Adap_comp_sub"/>
    <property type="match status" value="1"/>
</dbReference>
<dbReference type="PROSITE" id="PS00991">
    <property type="entry name" value="CLAT_ADAPTOR_M_2"/>
    <property type="match status" value="1"/>
</dbReference>
<protein>
    <recommendedName>
        <fullName evidence="11">MHD domain-containing protein</fullName>
    </recommendedName>
</protein>
<evidence type="ECO:0000256" key="1">
    <source>
        <dbReference type="ARBA" id="ARBA00004236"/>
    </source>
</evidence>
<evidence type="ECO:0000256" key="10">
    <source>
        <dbReference type="SAM" id="MobiDB-lite"/>
    </source>
</evidence>
<evidence type="ECO:0000256" key="6">
    <source>
        <dbReference type="ARBA" id="ARBA00022927"/>
    </source>
</evidence>
<keyword evidence="6" id="KW-0653">Protein transport</keyword>
<dbReference type="PROSITE" id="PS51072">
    <property type="entry name" value="MHD"/>
    <property type="match status" value="1"/>
</dbReference>
<evidence type="ECO:0000256" key="8">
    <source>
        <dbReference type="ARBA" id="ARBA00023176"/>
    </source>
</evidence>
<dbReference type="GO" id="GO:0006897">
    <property type="term" value="P:endocytosis"/>
    <property type="evidence" value="ECO:0007669"/>
    <property type="project" value="UniProtKB-KW"/>
</dbReference>
<feature type="compositionally biased region" description="Basic residues" evidence="10">
    <location>
        <begin position="8"/>
        <end position="27"/>
    </location>
</feature>
<dbReference type="GO" id="GO:0005905">
    <property type="term" value="C:clathrin-coated pit"/>
    <property type="evidence" value="ECO:0007669"/>
    <property type="project" value="UniProtKB-KW"/>
</dbReference>
<dbReference type="Gene3D" id="2.60.40.1170">
    <property type="entry name" value="Mu homology domain, subdomain B"/>
    <property type="match status" value="2"/>
</dbReference>
<feature type="coiled-coil region" evidence="9">
    <location>
        <begin position="285"/>
        <end position="319"/>
    </location>
</feature>
<feature type="region of interest" description="Disordered" evidence="10">
    <location>
        <begin position="90"/>
        <end position="127"/>
    </location>
</feature>
<feature type="region of interest" description="Disordered" evidence="10">
    <location>
        <begin position="144"/>
        <end position="167"/>
    </location>
</feature>
<evidence type="ECO:0000313" key="13">
    <source>
        <dbReference type="Proteomes" id="UP000245591"/>
    </source>
</evidence>
<dbReference type="CDD" id="cd09251">
    <property type="entry name" value="AP-2_Mu2_Cterm"/>
    <property type="match status" value="1"/>
</dbReference>
<evidence type="ECO:0000313" key="12">
    <source>
        <dbReference type="EMBL" id="PVZ98849.1"/>
    </source>
</evidence>
<sequence>MGRITMPRVKKVQSSKRTTMTKKKLGKAAKSTPEIKRIQKKQLISSKLSPIPRKNIDVIIDIPSPRKNYSNDSDIYTDELLSGINHTHKVLNTPRSESRSVSKNDNPSSVSSFRRNTRLNPTASESIHRRTTITINSERMKSFVSGRNATDLASNTTRPKTPTKSNKQVSVNIAAKNNDLSIARKVSADVASEWLKELKVLNKSISNSSKAQKDYEKIKKKVNDTSSLILNEGNEESMDLVKEINVDWKDKYEKLNNLKNTNIEKLHANLNLQIKDHLLAADSAIESQKKHVSVLQNEIDKLKDQLEKHKSLEQNFMNNEQVWTEKEKELEEKVLTLSNDLAHSKATVTTLQKQRRLSQASVDSVLREKIKVLEKLSGLKVIDVTNDDEGIYYRCEVNGKKGHFEFFLSYFDDNPTSVEYFPNFEAEPEETRGELLGIFPEFLRDSLIFETSSSTQFFYQIIDCLNQDSKVLADVFRINVISSPNSIETPINTFDETTFYHITHEDLWLCIASRNNPDVAFIFEFLYKFIEVCFSYFGRVNHNSIKDNFVLIYELLDEMIDFGYVQNTEFQNLLLSTPAEDIKLNNNVIEPQKITAQKTSSVAWRNSNVVYKKNQAFIDIVESLNVLVSAQGTVTKAEIEGRILMKSYLSGMPDCRLGLNEKLVMTKTNAKNDSVEDAKVVNIVDCQFHQCVRLNQFDQNRSISFIPPDGQFELMRYRTGNDIVPPFMVYPVISEITNKNKLVDIQVMIRSQFGPKLAATNVSLRIPVPPNTNSCNISLHGGGKAKYSSEENIILWQLPRFPGQLDHTLNATIRLSQTDTNKPWSRPPISLNFKIPNLAPSRLQVRFLQIQESGNFKSVKWVRYLTNAGSYLIRVSSLYILTIKLS</sequence>
<keyword evidence="7" id="KW-0472">Membrane</keyword>
<dbReference type="InterPro" id="IPR020981">
    <property type="entry name" value="Csm1/Pcs1_C"/>
</dbReference>
<dbReference type="GO" id="GO:0005886">
    <property type="term" value="C:plasma membrane"/>
    <property type="evidence" value="ECO:0007669"/>
    <property type="project" value="UniProtKB-SubCell"/>
</dbReference>
<keyword evidence="5" id="KW-0254">Endocytosis</keyword>
<evidence type="ECO:0000259" key="11">
    <source>
        <dbReference type="PROSITE" id="PS51072"/>
    </source>
</evidence>
<dbReference type="InterPro" id="IPR022775">
    <property type="entry name" value="AP_mu_sigma_su"/>
</dbReference>
<dbReference type="InterPro" id="IPR050431">
    <property type="entry name" value="Adaptor_comp_med_subunit"/>
</dbReference>
<dbReference type="PRINTS" id="PR00314">
    <property type="entry name" value="CLATHRINADPT"/>
</dbReference>
<feature type="compositionally biased region" description="Polar residues" evidence="10">
    <location>
        <begin position="145"/>
        <end position="167"/>
    </location>
</feature>
<dbReference type="Pfam" id="PF01217">
    <property type="entry name" value="Clat_adaptor_s"/>
    <property type="match status" value="1"/>
</dbReference>
<evidence type="ECO:0000256" key="7">
    <source>
        <dbReference type="ARBA" id="ARBA00023136"/>
    </source>
</evidence>
<dbReference type="GO" id="GO:0030131">
    <property type="term" value="C:clathrin adaptor complex"/>
    <property type="evidence" value="ECO:0007669"/>
    <property type="project" value="InterPro"/>
</dbReference>
<dbReference type="GO" id="GO:0006886">
    <property type="term" value="P:intracellular protein transport"/>
    <property type="evidence" value="ECO:0007669"/>
    <property type="project" value="InterPro"/>
</dbReference>
<dbReference type="Proteomes" id="UP000245591">
    <property type="component" value="Unassembled WGS sequence"/>
</dbReference>
<proteinExistence type="predicted"/>
<evidence type="ECO:0000256" key="9">
    <source>
        <dbReference type="SAM" id="Coils"/>
    </source>
</evidence>
<dbReference type="FunFam" id="3.30.450.60:FF:000002">
    <property type="entry name" value="AP-2 complex subunit mu, putative"/>
    <property type="match status" value="1"/>
</dbReference>
<keyword evidence="13" id="KW-1185">Reference proteome</keyword>
<evidence type="ECO:0000256" key="4">
    <source>
        <dbReference type="ARBA" id="ARBA00022475"/>
    </source>
</evidence>
<reference evidence="12 13" key="1">
    <citation type="journal article" date="2018" name="MBio">
        <title>Comparative Genomics Reveals the Core Gene Toolbox for the Fungus-Insect Symbiosis.</title>
        <authorList>
            <person name="Wang Y."/>
            <person name="Stata M."/>
            <person name="Wang W."/>
            <person name="Stajich J.E."/>
            <person name="White M.M."/>
            <person name="Moncalvo J.M."/>
        </authorList>
    </citation>
    <scope>NUCLEOTIDE SEQUENCE [LARGE SCALE GENOMIC DNA]</scope>
    <source>
        <strain evidence="12 13">AUS-126-30</strain>
    </source>
</reference>
<dbReference type="InterPro" id="IPR011012">
    <property type="entry name" value="Longin-like_dom_sf"/>
</dbReference>
<evidence type="ECO:0000256" key="2">
    <source>
        <dbReference type="ARBA" id="ARBA00004277"/>
    </source>
</evidence>
<feature type="region of interest" description="Disordered" evidence="10">
    <location>
        <begin position="1"/>
        <end position="33"/>
    </location>
</feature>
<keyword evidence="4" id="KW-1003">Cell membrane</keyword>
<dbReference type="InterPro" id="IPR043512">
    <property type="entry name" value="Mu2_C"/>
</dbReference>
<evidence type="ECO:0000256" key="3">
    <source>
        <dbReference type="ARBA" id="ARBA00022448"/>
    </source>
</evidence>
<dbReference type="AlphaFoldDB" id="A0A2U1J1B5"/>
<evidence type="ECO:0000256" key="5">
    <source>
        <dbReference type="ARBA" id="ARBA00022583"/>
    </source>
</evidence>
<dbReference type="SUPFAM" id="SSF64356">
    <property type="entry name" value="SNARE-like"/>
    <property type="match status" value="1"/>
</dbReference>
<dbReference type="SUPFAM" id="SSF49447">
    <property type="entry name" value="Second domain of Mu2 adaptin subunit (ap50) of ap2 adaptor"/>
    <property type="match status" value="1"/>
</dbReference>
<gene>
    <name evidence="12" type="ORF">BB558_005144</name>
</gene>
<dbReference type="Gene3D" id="3.30.450.60">
    <property type="match status" value="1"/>
</dbReference>
<dbReference type="InterPro" id="IPR036168">
    <property type="entry name" value="AP2_Mu_C_sf"/>
</dbReference>
<keyword evidence="9" id="KW-0175">Coiled coil</keyword>
<keyword evidence="3" id="KW-0813">Transport</keyword>
<comment type="caution">
    <text evidence="12">The sequence shown here is derived from an EMBL/GenBank/DDBJ whole genome shotgun (WGS) entry which is preliminary data.</text>
</comment>
<name>A0A2U1J1B5_SMIAN</name>
<keyword evidence="8" id="KW-0168">Coated pit</keyword>
<dbReference type="InterPro" id="IPR018240">
    <property type="entry name" value="Clathrin_mu_CS"/>
</dbReference>